<dbReference type="PANTHER" id="PTHR35008">
    <property type="entry name" value="BLL4482 PROTEIN-RELATED"/>
    <property type="match status" value="1"/>
</dbReference>
<dbReference type="PROSITE" id="PS51007">
    <property type="entry name" value="CYTC"/>
    <property type="match status" value="2"/>
</dbReference>
<evidence type="ECO:0000259" key="5">
    <source>
        <dbReference type="PROSITE" id="PS51007"/>
    </source>
</evidence>
<keyword evidence="3 4" id="KW-0408">Iron</keyword>
<evidence type="ECO:0000256" key="4">
    <source>
        <dbReference type="PROSITE-ProRule" id="PRU00433"/>
    </source>
</evidence>
<organism evidence="6 7">
    <name type="scientific">Mucilaginibacter gossypii</name>
    <dbReference type="NCBI Taxonomy" id="551996"/>
    <lineage>
        <taxon>Bacteria</taxon>
        <taxon>Pseudomonadati</taxon>
        <taxon>Bacteroidota</taxon>
        <taxon>Sphingobacteriia</taxon>
        <taxon>Sphingobacteriales</taxon>
        <taxon>Sphingobacteriaceae</taxon>
        <taxon>Mucilaginibacter</taxon>
    </lineage>
</organism>
<dbReference type="Gene3D" id="1.10.760.10">
    <property type="entry name" value="Cytochrome c-like domain"/>
    <property type="match status" value="2"/>
</dbReference>
<sequence>MEIYNDHKKLFTAALCFFLLLTFFVAIGPAFTSQNNNAPLPGSKPLNRLETAGKAVFIAEGCVACHTQQVRNVDMDKVWGARPNIAADYANIIRTDVWRNTATLMGSERTGPDLTNVGTRQPSNDWHYLHLFNPRSVVAESVMPSYEWLFDIKEYAWPNDVVVNVPDDFKKGITGKIVASYKAVALVAYLRSLKEITLPDGKPVPIFLYGKGAAEKAGAATSGKGVAAKPEFDGAALYATNCQSCHQGNGEGLVGAFPALKGSKVVLDDNPEIQVTIIMKGYNGRISEGYGIMPAVGTNNNLKAEEVAAIVNHERSNWGNSSKKVTVDDVKKIIASFGKPEAAIAKK</sequence>
<dbReference type="RefSeq" id="WP_091176350.1">
    <property type="nucleotide sequence ID" value="NZ_FNCG01000032.1"/>
</dbReference>
<evidence type="ECO:0000313" key="7">
    <source>
        <dbReference type="Proteomes" id="UP000199705"/>
    </source>
</evidence>
<dbReference type="GO" id="GO:0046872">
    <property type="term" value="F:metal ion binding"/>
    <property type="evidence" value="ECO:0007669"/>
    <property type="project" value="UniProtKB-KW"/>
</dbReference>
<reference evidence="7" key="1">
    <citation type="submission" date="2016-10" db="EMBL/GenBank/DDBJ databases">
        <authorList>
            <person name="Varghese N."/>
            <person name="Submissions S."/>
        </authorList>
    </citation>
    <scope>NUCLEOTIDE SEQUENCE [LARGE SCALE GENOMIC DNA]</scope>
    <source>
        <strain evidence="7">Gh-67</strain>
    </source>
</reference>
<keyword evidence="2 4" id="KW-0479">Metal-binding</keyword>
<dbReference type="Pfam" id="PF13442">
    <property type="entry name" value="Cytochrome_CBB3"/>
    <property type="match status" value="1"/>
</dbReference>
<dbReference type="SUPFAM" id="SSF46626">
    <property type="entry name" value="Cytochrome c"/>
    <property type="match status" value="2"/>
</dbReference>
<dbReference type="EMBL" id="FNCG01000032">
    <property type="protein sequence ID" value="SDI77805.1"/>
    <property type="molecule type" value="Genomic_DNA"/>
</dbReference>
<evidence type="ECO:0000313" key="6">
    <source>
        <dbReference type="EMBL" id="SDI77805.1"/>
    </source>
</evidence>
<dbReference type="STRING" id="551996.SAMN05192573_13230"/>
<proteinExistence type="predicted"/>
<gene>
    <name evidence="6" type="ORF">SAMN05192573_13230</name>
</gene>
<dbReference type="PANTHER" id="PTHR35008:SF8">
    <property type="entry name" value="ALCOHOL DEHYDROGENASE CYTOCHROME C SUBUNIT"/>
    <property type="match status" value="1"/>
</dbReference>
<dbReference type="InterPro" id="IPR036909">
    <property type="entry name" value="Cyt_c-like_dom_sf"/>
</dbReference>
<dbReference type="InterPro" id="IPR051459">
    <property type="entry name" value="Cytochrome_c-type_DH"/>
</dbReference>
<evidence type="ECO:0000256" key="3">
    <source>
        <dbReference type="ARBA" id="ARBA00023004"/>
    </source>
</evidence>
<keyword evidence="1 4" id="KW-0349">Heme</keyword>
<evidence type="ECO:0000256" key="1">
    <source>
        <dbReference type="ARBA" id="ARBA00022617"/>
    </source>
</evidence>
<feature type="domain" description="Cytochrome c" evidence="5">
    <location>
        <begin position="229"/>
        <end position="318"/>
    </location>
</feature>
<protein>
    <submittedName>
        <fullName evidence="6">Cytochrome c oxidase cbb3-type subunit 2</fullName>
    </submittedName>
</protein>
<dbReference type="GO" id="GO:0009055">
    <property type="term" value="F:electron transfer activity"/>
    <property type="evidence" value="ECO:0007669"/>
    <property type="project" value="InterPro"/>
</dbReference>
<dbReference type="Pfam" id="PF02433">
    <property type="entry name" value="FixO"/>
    <property type="match status" value="1"/>
</dbReference>
<dbReference type="AlphaFoldDB" id="A0A1G8NCF1"/>
<dbReference type="InterPro" id="IPR009056">
    <property type="entry name" value="Cyt_c-like_dom"/>
</dbReference>
<dbReference type="InterPro" id="IPR003468">
    <property type="entry name" value="Cyt_c_oxidase_monohaem-su/FixO"/>
</dbReference>
<keyword evidence="7" id="KW-1185">Reference proteome</keyword>
<dbReference type="GO" id="GO:0020037">
    <property type="term" value="F:heme binding"/>
    <property type="evidence" value="ECO:0007669"/>
    <property type="project" value="InterPro"/>
</dbReference>
<feature type="domain" description="Cytochrome c" evidence="5">
    <location>
        <begin position="48"/>
        <end position="194"/>
    </location>
</feature>
<evidence type="ECO:0000256" key="2">
    <source>
        <dbReference type="ARBA" id="ARBA00022723"/>
    </source>
</evidence>
<accession>A0A1G8NCF1</accession>
<name>A0A1G8NCF1_9SPHI</name>
<dbReference type="Proteomes" id="UP000199705">
    <property type="component" value="Unassembled WGS sequence"/>
</dbReference>